<feature type="signal peptide" evidence="1">
    <location>
        <begin position="1"/>
        <end position="19"/>
    </location>
</feature>
<reference evidence="2 3" key="1">
    <citation type="journal article" date="2018" name="Sci. Rep.">
        <title>Genomic signatures of local adaptation to the degree of environmental predictability in rotifers.</title>
        <authorList>
            <person name="Franch-Gras L."/>
            <person name="Hahn C."/>
            <person name="Garcia-Roger E.M."/>
            <person name="Carmona M.J."/>
            <person name="Serra M."/>
            <person name="Gomez A."/>
        </authorList>
    </citation>
    <scope>NUCLEOTIDE SEQUENCE [LARGE SCALE GENOMIC DNA]</scope>
    <source>
        <strain evidence="2">HYR1</strain>
    </source>
</reference>
<keyword evidence="1" id="KW-0732">Signal</keyword>
<proteinExistence type="predicted"/>
<dbReference type="AlphaFoldDB" id="A0A3M7QQS8"/>
<dbReference type="Proteomes" id="UP000276133">
    <property type="component" value="Unassembled WGS sequence"/>
</dbReference>
<name>A0A3M7QQS8_BRAPC</name>
<organism evidence="2 3">
    <name type="scientific">Brachionus plicatilis</name>
    <name type="common">Marine rotifer</name>
    <name type="synonym">Brachionus muelleri</name>
    <dbReference type="NCBI Taxonomy" id="10195"/>
    <lineage>
        <taxon>Eukaryota</taxon>
        <taxon>Metazoa</taxon>
        <taxon>Spiralia</taxon>
        <taxon>Gnathifera</taxon>
        <taxon>Rotifera</taxon>
        <taxon>Eurotatoria</taxon>
        <taxon>Monogononta</taxon>
        <taxon>Pseudotrocha</taxon>
        <taxon>Ploima</taxon>
        <taxon>Brachionidae</taxon>
        <taxon>Brachionus</taxon>
    </lineage>
</organism>
<keyword evidence="3" id="KW-1185">Reference proteome</keyword>
<protein>
    <submittedName>
        <fullName evidence="2">KRAB-A domain-containing 2-like</fullName>
    </submittedName>
</protein>
<evidence type="ECO:0000313" key="3">
    <source>
        <dbReference type="Proteomes" id="UP000276133"/>
    </source>
</evidence>
<evidence type="ECO:0000256" key="1">
    <source>
        <dbReference type="SAM" id="SignalP"/>
    </source>
</evidence>
<accession>A0A3M7QQS8</accession>
<dbReference type="EMBL" id="REGN01005446">
    <property type="protein sequence ID" value="RNA13325.1"/>
    <property type="molecule type" value="Genomic_DNA"/>
</dbReference>
<feature type="chain" id="PRO_5017987477" evidence="1">
    <location>
        <begin position="20"/>
        <end position="175"/>
    </location>
</feature>
<dbReference type="OrthoDB" id="10171140at2759"/>
<feature type="non-terminal residue" evidence="2">
    <location>
        <position position="175"/>
    </location>
</feature>
<gene>
    <name evidence="2" type="ORF">BpHYR1_028216</name>
</gene>
<evidence type="ECO:0000313" key="2">
    <source>
        <dbReference type="EMBL" id="RNA13325.1"/>
    </source>
</evidence>
<sequence>MNFFSLVFLYTIVTTVSDTAPLLDVDQERIQRDKFYSLFEAKILEDELKNPEKKRKKTRKITSLDDYNTMIVSIEEAYQKTRGRTQKEYYLVNKYEVYTVGDTKKIILKRKSPDDPVRYLVPYEQLFETIFRIHNQVRHKCRDIMLQSLEMITAFLNTCNHCIMNKKRNKTTGVV</sequence>
<comment type="caution">
    <text evidence="2">The sequence shown here is derived from an EMBL/GenBank/DDBJ whole genome shotgun (WGS) entry which is preliminary data.</text>
</comment>
<dbReference type="STRING" id="10195.A0A3M7QQS8"/>